<gene>
    <name evidence="14" type="ORF">JG687_00013152</name>
</gene>
<dbReference type="GO" id="GO:0005737">
    <property type="term" value="C:cytoplasm"/>
    <property type="evidence" value="ECO:0007669"/>
    <property type="project" value="UniProtKB-SubCell"/>
</dbReference>
<dbReference type="VEuPathDB" id="FungiDB:PC110_g17105"/>
<keyword evidence="8 9" id="KW-0694">RNA-binding</keyword>
<evidence type="ECO:0000256" key="5">
    <source>
        <dbReference type="ARBA" id="ARBA00022679"/>
    </source>
</evidence>
<dbReference type="PROSITE" id="PS51627">
    <property type="entry name" value="SAM_MT_TRM11"/>
    <property type="match status" value="1"/>
</dbReference>
<dbReference type="GO" id="GO:0032259">
    <property type="term" value="P:methylation"/>
    <property type="evidence" value="ECO:0007669"/>
    <property type="project" value="UniProtKB-UniRule"/>
</dbReference>
<evidence type="ECO:0000256" key="1">
    <source>
        <dbReference type="ARBA" id="ARBA00004496"/>
    </source>
</evidence>
<feature type="domain" description="Ribosomal RNA large subunit methyltransferase K/L-like methyltransferase" evidence="11">
    <location>
        <begin position="451"/>
        <end position="589"/>
    </location>
</feature>
<keyword evidence="5 9" id="KW-0808">Transferase</keyword>
<dbReference type="InterPro" id="IPR002925">
    <property type="entry name" value="Dienelactn_hydro"/>
</dbReference>
<dbReference type="FunFam" id="3.40.50.150:FF:000391">
    <property type="entry name" value="General transcriptional corepressor tupA"/>
    <property type="match status" value="1"/>
</dbReference>
<feature type="region of interest" description="Disordered" evidence="10">
    <location>
        <begin position="691"/>
        <end position="713"/>
    </location>
</feature>
<comment type="similarity">
    <text evidence="9">Belongs to the class I-like SAM-binding methyltransferase superfamily. TRM11 methyltransferase family.</text>
</comment>
<keyword evidence="6 9" id="KW-0949">S-adenosyl-L-methionine</keyword>
<reference evidence="14" key="1">
    <citation type="submission" date="2021-01" db="EMBL/GenBank/DDBJ databases">
        <title>Phytophthora aleatoria, a newly-described species from Pinus radiata is distinct from Phytophthora cactorum isolates based on comparative genomics.</title>
        <authorList>
            <person name="Mcdougal R."/>
            <person name="Panda P."/>
            <person name="Williams N."/>
            <person name="Studholme D.J."/>
        </authorList>
    </citation>
    <scope>NUCLEOTIDE SEQUENCE</scope>
    <source>
        <strain evidence="14">NZFS 3830</strain>
    </source>
</reference>
<sequence length="729" mass="80310">MAVKTFNNSKLFVAGPRQAKAGLIAIPDIFGPNSGRIKQDAEALAKLGYAVVLVDAADGDYPVTLDGVDVPAWLKRNSFEKVSAAHVANAIAYLQEEIGVESISSYGYCWGAYVGAKQSALGTPVVKGHVSFHPSWSAEQLVNGEGAVEKMTESISVPQFLCAASNDPPLVSEGGAVEKILKANAAIAKQSNVVNFSDMIHGWVCRGDIDDPATKEAVKKAWHLASEFIQTINPFDRREIHVIMPEYLVFFVHQHFDFRYPELEALLTMQDLPRVAETVLKDPETRKLPEPESSPLVRVQLPSAKHAKFLSERGILVKGVYEVWGHTSSGGGYDELVKSVEAFQGPQKQRILQDDKRSWRINVSVFGKKLSMDEQRERREKFRDGLPFAGPVQMKNPDETFLVLEELGLDQDLHPGMKPKQIFFLRELAGSEKNRGRGGARDLVDQQTLKRRAYIGPTSMESEMALLMCNMALVQPGDLVVDPFVGTGSVLIPCGTHGAMCYGTDIDIRVLLGTGVGVTGAGVVVTDEKSDGKERVNVITNFKQYGLPLPELVRADNSMSPLVKQCEGFFDAVVCDPPYGIRAGARKSGRKRQIKSDVSMATKQENYIAPTQPYAAEDVMKDLLEFAAQTLREGGRLVYLLPTTYEYTDSDLPRHPSLQVIANSEQKLTKKYARRLITMVKRTPTAEEMAAVESAETAAKSNPGDVSFANLREKIRKRKSEDVEGLEQH</sequence>
<protein>
    <submittedName>
        <fullName evidence="14">Uncharacterized protein</fullName>
    </submittedName>
</protein>
<dbReference type="AlphaFoldDB" id="A0A8T1U140"/>
<dbReference type="GO" id="GO:0008033">
    <property type="term" value="P:tRNA processing"/>
    <property type="evidence" value="ECO:0007669"/>
    <property type="project" value="UniProtKB-UniRule"/>
</dbReference>
<evidence type="ECO:0000256" key="10">
    <source>
        <dbReference type="SAM" id="MobiDB-lite"/>
    </source>
</evidence>
<dbReference type="PANTHER" id="PTHR13370">
    <property type="entry name" value="RNA METHYLASE-RELATED"/>
    <property type="match status" value="1"/>
</dbReference>
<comment type="caution">
    <text evidence="14">The sequence shown here is derived from an EMBL/GenBank/DDBJ whole genome shotgun (WGS) entry which is preliminary data.</text>
</comment>
<keyword evidence="4 9" id="KW-0489">Methyltransferase</keyword>
<evidence type="ECO:0000259" key="13">
    <source>
        <dbReference type="Pfam" id="PF25904"/>
    </source>
</evidence>
<evidence type="ECO:0000256" key="2">
    <source>
        <dbReference type="ARBA" id="ARBA00022490"/>
    </source>
</evidence>
<dbReference type="InterPro" id="IPR002052">
    <property type="entry name" value="DNA_methylase_N6_adenine_CS"/>
</dbReference>
<feature type="domain" description="tRNA (guanine(10)-N(2))-methyltransferase TRMT11 N-terminal" evidence="13">
    <location>
        <begin position="246"/>
        <end position="433"/>
    </location>
</feature>
<evidence type="ECO:0000313" key="14">
    <source>
        <dbReference type="EMBL" id="KAG6952208.1"/>
    </source>
</evidence>
<evidence type="ECO:0000256" key="6">
    <source>
        <dbReference type="ARBA" id="ARBA00022691"/>
    </source>
</evidence>
<keyword evidence="2" id="KW-0963">Cytoplasm</keyword>
<dbReference type="Proteomes" id="UP000688947">
    <property type="component" value="Unassembled WGS sequence"/>
</dbReference>
<dbReference type="InterPro" id="IPR016691">
    <property type="entry name" value="TRMT11"/>
</dbReference>
<dbReference type="Pfam" id="PF01738">
    <property type="entry name" value="DLH"/>
    <property type="match status" value="1"/>
</dbReference>
<dbReference type="InterPro" id="IPR000241">
    <property type="entry name" value="RlmKL-like_Mtase"/>
</dbReference>
<evidence type="ECO:0000256" key="4">
    <source>
        <dbReference type="ARBA" id="ARBA00022603"/>
    </source>
</evidence>
<keyword evidence="3 9" id="KW-0820">tRNA-binding</keyword>
<dbReference type="PANTHER" id="PTHR13370:SF3">
    <property type="entry name" value="TRNA (GUANINE(10)-N2)-METHYLTRANSFERASE HOMOLOG"/>
    <property type="match status" value="1"/>
</dbReference>
<evidence type="ECO:0000313" key="15">
    <source>
        <dbReference type="Proteomes" id="UP000688947"/>
    </source>
</evidence>
<evidence type="ECO:0000256" key="8">
    <source>
        <dbReference type="ARBA" id="ARBA00022884"/>
    </source>
</evidence>
<dbReference type="VEuPathDB" id="FungiDB:PC110_g17104"/>
<dbReference type="OrthoDB" id="333024at2759"/>
<dbReference type="GO" id="GO:0016787">
    <property type="term" value="F:hydrolase activity"/>
    <property type="evidence" value="ECO:0007669"/>
    <property type="project" value="InterPro"/>
</dbReference>
<evidence type="ECO:0000256" key="7">
    <source>
        <dbReference type="ARBA" id="ARBA00022694"/>
    </source>
</evidence>
<proteinExistence type="inferred from homology"/>
<organism evidence="14 15">
    <name type="scientific">Phytophthora cactorum</name>
    <dbReference type="NCBI Taxonomy" id="29920"/>
    <lineage>
        <taxon>Eukaryota</taxon>
        <taxon>Sar</taxon>
        <taxon>Stramenopiles</taxon>
        <taxon>Oomycota</taxon>
        <taxon>Peronosporomycetes</taxon>
        <taxon>Peronosporales</taxon>
        <taxon>Peronosporaceae</taxon>
        <taxon>Phytophthora</taxon>
    </lineage>
</organism>
<dbReference type="PROSITE" id="PS00092">
    <property type="entry name" value="N6_MTASE"/>
    <property type="match status" value="1"/>
</dbReference>
<dbReference type="GO" id="GO:0000049">
    <property type="term" value="F:tRNA binding"/>
    <property type="evidence" value="ECO:0007669"/>
    <property type="project" value="UniProtKB-UniRule"/>
</dbReference>
<accession>A0A8T1U140</accession>
<evidence type="ECO:0000259" key="12">
    <source>
        <dbReference type="Pfam" id="PF01738"/>
    </source>
</evidence>
<dbReference type="Pfam" id="PF01170">
    <property type="entry name" value="UPF0020"/>
    <property type="match status" value="1"/>
</dbReference>
<keyword evidence="7 9" id="KW-0819">tRNA processing</keyword>
<evidence type="ECO:0000256" key="3">
    <source>
        <dbReference type="ARBA" id="ARBA00022555"/>
    </source>
</evidence>
<evidence type="ECO:0000259" key="11">
    <source>
        <dbReference type="Pfam" id="PF01170"/>
    </source>
</evidence>
<feature type="domain" description="Dienelactone hydrolase" evidence="12">
    <location>
        <begin position="12"/>
        <end position="232"/>
    </location>
</feature>
<name>A0A8T1U140_9STRA</name>
<dbReference type="GO" id="GO:0160102">
    <property type="term" value="F:tRNA (guanine(10)-N2)-methyltransferase activity"/>
    <property type="evidence" value="ECO:0007669"/>
    <property type="project" value="InterPro"/>
</dbReference>
<dbReference type="Pfam" id="PF25904">
    <property type="entry name" value="Tmrp11_N"/>
    <property type="match status" value="1"/>
</dbReference>
<dbReference type="EMBL" id="JAENGZ010000940">
    <property type="protein sequence ID" value="KAG6952208.1"/>
    <property type="molecule type" value="Genomic_DNA"/>
</dbReference>
<evidence type="ECO:0000256" key="9">
    <source>
        <dbReference type="PROSITE-ProRule" id="PRU00959"/>
    </source>
</evidence>
<comment type="subcellular location">
    <subcellularLocation>
        <location evidence="1">Cytoplasm</location>
    </subcellularLocation>
</comment>
<dbReference type="InterPro" id="IPR059073">
    <property type="entry name" value="TRMT11_N"/>
</dbReference>